<dbReference type="InterPro" id="IPR036663">
    <property type="entry name" value="Fumarylacetoacetase_C_sf"/>
</dbReference>
<evidence type="ECO:0000313" key="6">
    <source>
        <dbReference type="Proteomes" id="UP000034076"/>
    </source>
</evidence>
<feature type="domain" description="Fumarylacetoacetase-like C-terminal" evidence="3">
    <location>
        <begin position="56"/>
        <end position="249"/>
    </location>
</feature>
<dbReference type="RefSeq" id="WP_046444180.1">
    <property type="nucleotide sequence ID" value="NZ_JAXDTA010000053.1"/>
</dbReference>
<dbReference type="EMBL" id="LAYJ01000112">
    <property type="protein sequence ID" value="KKI50324.1"/>
    <property type="molecule type" value="Genomic_DNA"/>
</dbReference>
<dbReference type="OrthoDB" id="9805307at2"/>
<keyword evidence="6" id="KW-1185">Reference proteome</keyword>
<comment type="caution">
    <text evidence="5">The sequence shown here is derived from an EMBL/GenBank/DDBJ whole genome shotgun (WGS) entry which is preliminary data.</text>
</comment>
<dbReference type="Pfam" id="PF01557">
    <property type="entry name" value="FAA_hydrolase"/>
    <property type="match status" value="1"/>
</dbReference>
<dbReference type="SUPFAM" id="SSF56529">
    <property type="entry name" value="FAH"/>
    <property type="match status" value="1"/>
</dbReference>
<dbReference type="GO" id="GO:0046872">
    <property type="term" value="F:metal ion binding"/>
    <property type="evidence" value="ECO:0007669"/>
    <property type="project" value="UniProtKB-KW"/>
</dbReference>
<evidence type="ECO:0000259" key="4">
    <source>
        <dbReference type="Pfam" id="PF10370"/>
    </source>
</evidence>
<name>A0A0M2NCT3_9FIRM</name>
<keyword evidence="2" id="KW-0479">Metal-binding</keyword>
<evidence type="ECO:0000256" key="1">
    <source>
        <dbReference type="ARBA" id="ARBA00010211"/>
    </source>
</evidence>
<dbReference type="PATRIC" id="fig|270498.16.peg.2138"/>
<dbReference type="InterPro" id="IPR011234">
    <property type="entry name" value="Fumarylacetoacetase-like_C"/>
</dbReference>
<feature type="domain" description="Rv2993c-like N-terminal" evidence="4">
    <location>
        <begin position="1"/>
        <end position="50"/>
    </location>
</feature>
<evidence type="ECO:0000259" key="3">
    <source>
        <dbReference type="Pfam" id="PF01557"/>
    </source>
</evidence>
<sequence>MRVGRVETKEGIFYAEFSDDTARLLEKEPFEEIARTGKSIPLSECRLLAPSTPRDIIAVGLNYRKHAEEIDMGLKQEPLLFSKLLSSVLNPGETIVKPKVSQRLDYEAELAFVIGKKCRNIKKEDAADYIFGYTCLNDVTARDLQETGGQWERCKGFDTFCPFGPWVETELDPSAVRVRAVLNGKTVQDGNTKDFIFDVPTLLEYISAFKTLYPGDVITTGTPGGIGPMQPGDEIKIVVDGVGELVNAIGAEA</sequence>
<dbReference type="PANTHER" id="PTHR11820:SF7">
    <property type="entry name" value="ACYLPYRUVASE FAHD1, MITOCHONDRIAL"/>
    <property type="match status" value="1"/>
</dbReference>
<accession>A0A0M2NCT3</accession>
<evidence type="ECO:0000256" key="2">
    <source>
        <dbReference type="ARBA" id="ARBA00022723"/>
    </source>
</evidence>
<dbReference type="GO" id="GO:0018773">
    <property type="term" value="F:acetylpyruvate hydrolase activity"/>
    <property type="evidence" value="ECO:0007669"/>
    <property type="project" value="TreeGrafter"/>
</dbReference>
<dbReference type="AlphaFoldDB" id="A0A0M2NCT3"/>
<gene>
    <name evidence="5" type="ORF">CHK_2387</name>
</gene>
<dbReference type="GO" id="GO:0016853">
    <property type="term" value="F:isomerase activity"/>
    <property type="evidence" value="ECO:0007669"/>
    <property type="project" value="UniProtKB-ARBA"/>
</dbReference>
<comment type="similarity">
    <text evidence="1">Belongs to the FAH family.</text>
</comment>
<dbReference type="PANTHER" id="PTHR11820">
    <property type="entry name" value="ACYLPYRUVASE"/>
    <property type="match status" value="1"/>
</dbReference>
<dbReference type="Gene3D" id="3.90.850.10">
    <property type="entry name" value="Fumarylacetoacetase-like, C-terminal domain"/>
    <property type="match status" value="1"/>
</dbReference>
<dbReference type="InterPro" id="IPR018833">
    <property type="entry name" value="Rv2993c-like_N"/>
</dbReference>
<dbReference type="STRING" id="270498.CHK_2387"/>
<dbReference type="Pfam" id="PF10370">
    <property type="entry name" value="Rv2993c-like_N"/>
    <property type="match status" value="1"/>
</dbReference>
<dbReference type="Proteomes" id="UP000034076">
    <property type="component" value="Unassembled WGS sequence"/>
</dbReference>
<dbReference type="Gene3D" id="2.30.30.370">
    <property type="entry name" value="FAH"/>
    <property type="match status" value="1"/>
</dbReference>
<dbReference type="GO" id="GO:0019752">
    <property type="term" value="P:carboxylic acid metabolic process"/>
    <property type="evidence" value="ECO:0007669"/>
    <property type="project" value="UniProtKB-ARBA"/>
</dbReference>
<proteinExistence type="inferred from homology"/>
<evidence type="ECO:0000313" key="5">
    <source>
        <dbReference type="EMBL" id="KKI50324.1"/>
    </source>
</evidence>
<keyword evidence="5" id="KW-0378">Hydrolase</keyword>
<protein>
    <submittedName>
        <fullName evidence="5">Fumarylacetoacetate hydrolase family protein</fullName>
    </submittedName>
</protein>
<dbReference type="FunFam" id="3.90.850.10:FF:000002">
    <property type="entry name" value="2-hydroxyhepta-2,4-diene-1,7-dioate isomerase"/>
    <property type="match status" value="1"/>
</dbReference>
<organism evidence="5 6">
    <name type="scientific">Christensenella hongkongensis</name>
    <dbReference type="NCBI Taxonomy" id="270498"/>
    <lineage>
        <taxon>Bacteria</taxon>
        <taxon>Bacillati</taxon>
        <taxon>Bacillota</taxon>
        <taxon>Clostridia</taxon>
        <taxon>Christensenellales</taxon>
        <taxon>Christensenellaceae</taxon>
        <taxon>Christensenella</taxon>
    </lineage>
</organism>
<reference evidence="5 6" key="1">
    <citation type="submission" date="2015-04" db="EMBL/GenBank/DDBJ databases">
        <title>Draft genome sequence of bacteremic isolate Catabacter hongkongensis type strain HKU16T.</title>
        <authorList>
            <person name="Lau S.K."/>
            <person name="Teng J.L."/>
            <person name="Huang Y."/>
            <person name="Curreem S.O."/>
            <person name="Tsui S.K."/>
            <person name="Woo P.C."/>
        </authorList>
    </citation>
    <scope>NUCLEOTIDE SEQUENCE [LARGE SCALE GENOMIC DNA]</scope>
    <source>
        <strain evidence="5 6">HKU16</strain>
    </source>
</reference>